<reference evidence="1" key="2">
    <citation type="submission" date="2021-08" db="EMBL/GenBank/DDBJ databases">
        <authorList>
            <person name="Gostincar C."/>
            <person name="Sun X."/>
            <person name="Song Z."/>
            <person name="Gunde-Cimerman N."/>
        </authorList>
    </citation>
    <scope>NUCLEOTIDE SEQUENCE</scope>
    <source>
        <strain evidence="1">EXF-9298</strain>
    </source>
</reference>
<dbReference type="Proteomes" id="UP000729357">
    <property type="component" value="Unassembled WGS sequence"/>
</dbReference>
<dbReference type="EMBL" id="JAHFXS010000496">
    <property type="protein sequence ID" value="KAG9984428.1"/>
    <property type="molecule type" value="Genomic_DNA"/>
</dbReference>
<evidence type="ECO:0000313" key="1">
    <source>
        <dbReference type="EMBL" id="KAG9984428.1"/>
    </source>
</evidence>
<feature type="non-terminal residue" evidence="1">
    <location>
        <position position="1"/>
    </location>
</feature>
<comment type="caution">
    <text evidence="1">The sequence shown here is derived from an EMBL/GenBank/DDBJ whole genome shotgun (WGS) entry which is preliminary data.</text>
</comment>
<dbReference type="AlphaFoldDB" id="A0A9P8FYL1"/>
<evidence type="ECO:0000313" key="2">
    <source>
        <dbReference type="Proteomes" id="UP000729357"/>
    </source>
</evidence>
<dbReference type="InterPro" id="IPR016035">
    <property type="entry name" value="Acyl_Trfase/lysoPLipase"/>
</dbReference>
<reference evidence="1" key="1">
    <citation type="journal article" date="2021" name="J Fungi (Basel)">
        <title>Virulence traits and population genomics of the black yeast Aureobasidium melanogenum.</title>
        <authorList>
            <person name="Cernosa A."/>
            <person name="Sun X."/>
            <person name="Gostincar C."/>
            <person name="Fang C."/>
            <person name="Gunde-Cimerman N."/>
            <person name="Song Z."/>
        </authorList>
    </citation>
    <scope>NUCLEOTIDE SEQUENCE</scope>
    <source>
        <strain evidence="1">EXF-9298</strain>
    </source>
</reference>
<sequence length="430" mass="48953">MSQACFGRAPWNGKNALVLIANETSWPACLFVLKILIKQIIKLEKQEDPQIMTSKASPHLKTFTGDSDDFRFHHYLDLVCGVSTGGIIATMLGHLRLSLEETVTRITDVLGSVPPAIPKQLILRQEYSSQIHARLHDKMEPKRFKLLLRSCNSPQDACQMKASPFLSVPGMCQTLVLGARERTPSKVYVFRSYRLPEVIDSDFASMHKTGAPVPLVNVCRIAMANPRYREHVKAYLEAHGREEHMVGAANNIDFARLIAEEVQSAYTRTGRLQYLLEIGSRPKKSLSSWRSCWPFNKAQSDRKRLEVKSTMTPKDFEHVQIGNLNELAGYVRSKSTAEAEEYCLAQGLYDKLDSCARVLVESRRARASTIEWEIFAFSDRYLCSVCRKEGHKIDILDKPAFLDHVDFVHDFYDLEPPEMFKIQKESRVEL</sequence>
<accession>A0A9P8FYL1</accession>
<keyword evidence="2" id="KW-1185">Reference proteome</keyword>
<protein>
    <recommendedName>
        <fullName evidence="3">PNPLA domain-containing protein</fullName>
    </recommendedName>
</protein>
<gene>
    <name evidence="1" type="ORF">KCU98_g5418</name>
</gene>
<name>A0A9P8FYL1_AURME</name>
<evidence type="ECO:0008006" key="3">
    <source>
        <dbReference type="Google" id="ProtNLM"/>
    </source>
</evidence>
<dbReference type="Gene3D" id="3.40.1090.10">
    <property type="entry name" value="Cytosolic phospholipase A2 catalytic domain"/>
    <property type="match status" value="1"/>
</dbReference>
<organism evidence="1 2">
    <name type="scientific">Aureobasidium melanogenum</name>
    <name type="common">Aureobasidium pullulans var. melanogenum</name>
    <dbReference type="NCBI Taxonomy" id="46634"/>
    <lineage>
        <taxon>Eukaryota</taxon>
        <taxon>Fungi</taxon>
        <taxon>Dikarya</taxon>
        <taxon>Ascomycota</taxon>
        <taxon>Pezizomycotina</taxon>
        <taxon>Dothideomycetes</taxon>
        <taxon>Dothideomycetidae</taxon>
        <taxon>Dothideales</taxon>
        <taxon>Saccotheciaceae</taxon>
        <taxon>Aureobasidium</taxon>
    </lineage>
</organism>
<proteinExistence type="predicted"/>
<dbReference type="SUPFAM" id="SSF52151">
    <property type="entry name" value="FabD/lysophospholipase-like"/>
    <property type="match status" value="1"/>
</dbReference>